<evidence type="ECO:0000256" key="3">
    <source>
        <dbReference type="ARBA" id="ARBA00023134"/>
    </source>
</evidence>
<keyword evidence="1" id="KW-0547">Nucleotide-binding</keyword>
<keyword evidence="6" id="KW-0472">Membrane</keyword>
<dbReference type="SUPFAM" id="SSF48340">
    <property type="entry name" value="Interferon-induced guanylate-binding protein 1 (GBP1), C-terminal domain"/>
    <property type="match status" value="1"/>
</dbReference>
<dbReference type="PROSITE" id="PS51715">
    <property type="entry name" value="G_GB1_RHD3"/>
    <property type="match status" value="1"/>
</dbReference>
<keyword evidence="6" id="KW-1133">Transmembrane helix</keyword>
<evidence type="ECO:0000256" key="1">
    <source>
        <dbReference type="ARBA" id="ARBA00022741"/>
    </source>
</evidence>
<keyword evidence="5" id="KW-0175">Coiled coil</keyword>
<keyword evidence="8" id="KW-1185">Reference proteome</keyword>
<proteinExistence type="inferred from homology"/>
<dbReference type="CDD" id="cd01851">
    <property type="entry name" value="GBP"/>
    <property type="match status" value="1"/>
</dbReference>
<dbReference type="InterPro" id="IPR036543">
    <property type="entry name" value="Guanylate-bd_C_sf"/>
</dbReference>
<dbReference type="AlphaFoldDB" id="A0A914DU49"/>
<keyword evidence="2" id="KW-0378">Hydrolase</keyword>
<sequence length="573" mass="66173">MKVLSNNSARLIFYSQNCCRPISTYALNKQETLRYNRHSISYLKYHTTIKLKDYKPQNSVLSSNSTPNTTITKEYDYNHSVCIFQTDEDGNPIQLNKEVLERILLDDRVADKRVVVISVAGAYRKGKSFLLNFFLRYLRCHAHSKTNKEVTDWLTSEQTLDGFSWRGGSERDTTGILIWSEPFIIKDRKGDDVVVLLMDTQGAFDSTSTVKECTTIFALSTMLSSVQIFNLSQNIQENDLQHLQTFASYAKYAREKEVEARSGFSPQEHYKPFQSLWFVIRDWSFPYEYEYGFQGGKKLLEKRLEISEGQHSELRQLREELKESFENTSCFLMPYPGEKVATSEYFRGHLKDIKPDFQSNVRILVEQLLDSRNLVVKSISGQPITCRMLIKYFQEYITIFRDGKLPAPLSVYQANAMLSNLSALEHAKTYYLRKMEEISKEDAPYMNSEKLEEKHQKYRERAMEIFKSLPKIGGKELPAQYLEQLEAFINDQFQHYQESNSEKKPASTLTTLAISSGLWSIVALVHFPPAAIVAGAIALYPTYKAAQSIMDGSLQQEVEDKFKEAWKKVKKQL</sequence>
<dbReference type="InterPro" id="IPR030386">
    <property type="entry name" value="G_GB1_RHD3_dom"/>
</dbReference>
<evidence type="ECO:0000256" key="4">
    <source>
        <dbReference type="PROSITE-ProRule" id="PRU01052"/>
    </source>
</evidence>
<evidence type="ECO:0000256" key="5">
    <source>
        <dbReference type="SAM" id="Coils"/>
    </source>
</evidence>
<evidence type="ECO:0000313" key="9">
    <source>
        <dbReference type="WBParaSite" id="ACRNAN_scaffold39.g7866.t1"/>
    </source>
</evidence>
<keyword evidence="3" id="KW-0342">GTP-binding</keyword>
<dbReference type="WBParaSite" id="ACRNAN_scaffold39.g7866.t1">
    <property type="protein sequence ID" value="ACRNAN_scaffold39.g7866.t1"/>
    <property type="gene ID" value="ACRNAN_scaffold39.g7866"/>
</dbReference>
<dbReference type="Pfam" id="PF02263">
    <property type="entry name" value="GBP"/>
    <property type="match status" value="1"/>
</dbReference>
<feature type="domain" description="GB1/RHD3-type G" evidence="7">
    <location>
        <begin position="111"/>
        <end position="373"/>
    </location>
</feature>
<dbReference type="SUPFAM" id="SSF52540">
    <property type="entry name" value="P-loop containing nucleoside triphosphate hydrolases"/>
    <property type="match status" value="1"/>
</dbReference>
<name>A0A914DU49_9BILA</name>
<reference evidence="9" key="1">
    <citation type="submission" date="2022-11" db="UniProtKB">
        <authorList>
            <consortium name="WormBaseParasite"/>
        </authorList>
    </citation>
    <scope>IDENTIFICATION</scope>
</reference>
<dbReference type="GO" id="GO:0003924">
    <property type="term" value="F:GTPase activity"/>
    <property type="evidence" value="ECO:0007669"/>
    <property type="project" value="InterPro"/>
</dbReference>
<evidence type="ECO:0000256" key="6">
    <source>
        <dbReference type="SAM" id="Phobius"/>
    </source>
</evidence>
<dbReference type="Pfam" id="PF02841">
    <property type="entry name" value="GBP_C"/>
    <property type="match status" value="1"/>
</dbReference>
<evidence type="ECO:0000313" key="8">
    <source>
        <dbReference type="Proteomes" id="UP000887540"/>
    </source>
</evidence>
<dbReference type="GO" id="GO:0005525">
    <property type="term" value="F:GTP binding"/>
    <property type="evidence" value="ECO:0007669"/>
    <property type="project" value="UniProtKB-KW"/>
</dbReference>
<evidence type="ECO:0000256" key="2">
    <source>
        <dbReference type="ARBA" id="ARBA00022801"/>
    </source>
</evidence>
<dbReference type="PANTHER" id="PTHR10751">
    <property type="entry name" value="GUANYLATE BINDING PROTEIN"/>
    <property type="match status" value="1"/>
</dbReference>
<feature type="transmembrane region" description="Helical" evidence="6">
    <location>
        <begin position="517"/>
        <end position="540"/>
    </location>
</feature>
<evidence type="ECO:0000259" key="7">
    <source>
        <dbReference type="PROSITE" id="PS51715"/>
    </source>
</evidence>
<feature type="coiled-coil region" evidence="5">
    <location>
        <begin position="297"/>
        <end position="324"/>
    </location>
</feature>
<dbReference type="Proteomes" id="UP000887540">
    <property type="component" value="Unplaced"/>
</dbReference>
<keyword evidence="6" id="KW-0812">Transmembrane</keyword>
<protein>
    <submittedName>
        <fullName evidence="9">GB1/RHD3-type G domain-containing protein</fullName>
    </submittedName>
</protein>
<dbReference type="InterPro" id="IPR003191">
    <property type="entry name" value="Guanylate-bd/ATL_C"/>
</dbReference>
<organism evidence="8 9">
    <name type="scientific">Acrobeloides nanus</name>
    <dbReference type="NCBI Taxonomy" id="290746"/>
    <lineage>
        <taxon>Eukaryota</taxon>
        <taxon>Metazoa</taxon>
        <taxon>Ecdysozoa</taxon>
        <taxon>Nematoda</taxon>
        <taxon>Chromadorea</taxon>
        <taxon>Rhabditida</taxon>
        <taxon>Tylenchina</taxon>
        <taxon>Cephalobomorpha</taxon>
        <taxon>Cephaloboidea</taxon>
        <taxon>Cephalobidae</taxon>
        <taxon>Acrobeloides</taxon>
    </lineage>
</organism>
<dbReference type="Gene3D" id="1.20.58.420">
    <property type="entry name" value="AHSP"/>
    <property type="match status" value="1"/>
</dbReference>
<comment type="similarity">
    <text evidence="4">Belongs to the TRAFAC class dynamin-like GTPase superfamily. GB1/RHD3 GTPase family.</text>
</comment>
<dbReference type="Gene3D" id="3.40.50.300">
    <property type="entry name" value="P-loop containing nucleotide triphosphate hydrolases"/>
    <property type="match status" value="1"/>
</dbReference>
<dbReference type="InterPro" id="IPR015894">
    <property type="entry name" value="Guanylate-bd_N"/>
</dbReference>
<dbReference type="InterPro" id="IPR027417">
    <property type="entry name" value="P-loop_NTPase"/>
</dbReference>
<accession>A0A914DU49</accession>